<evidence type="ECO:0000256" key="1">
    <source>
        <dbReference type="SAM" id="MobiDB-lite"/>
    </source>
</evidence>
<sequence length="111" mass="12625">MTVWKSTKCRLGPTAAYRTLMDRRYRPLLSFGLKVLLGVRWHGAALGHSAGARISLRYGRPRIRLSLPLFVLLLGFLSPDKRQVSQQPPRYCGPEIQNQDDDDDDDNSNKN</sequence>
<dbReference type="Proteomes" id="UP001172101">
    <property type="component" value="Unassembled WGS sequence"/>
</dbReference>
<organism evidence="2 3">
    <name type="scientific">Lasiosphaeria miniovina</name>
    <dbReference type="NCBI Taxonomy" id="1954250"/>
    <lineage>
        <taxon>Eukaryota</taxon>
        <taxon>Fungi</taxon>
        <taxon>Dikarya</taxon>
        <taxon>Ascomycota</taxon>
        <taxon>Pezizomycotina</taxon>
        <taxon>Sordariomycetes</taxon>
        <taxon>Sordariomycetidae</taxon>
        <taxon>Sordariales</taxon>
        <taxon>Lasiosphaeriaceae</taxon>
        <taxon>Lasiosphaeria</taxon>
    </lineage>
</organism>
<evidence type="ECO:0000313" key="2">
    <source>
        <dbReference type="EMBL" id="KAK0722184.1"/>
    </source>
</evidence>
<gene>
    <name evidence="2" type="ORF">B0T26DRAFT_673918</name>
</gene>
<dbReference type="AlphaFoldDB" id="A0AA40AUE1"/>
<name>A0AA40AUE1_9PEZI</name>
<dbReference type="EMBL" id="JAUIRO010000003">
    <property type="protein sequence ID" value="KAK0722184.1"/>
    <property type="molecule type" value="Genomic_DNA"/>
</dbReference>
<feature type="compositionally biased region" description="Acidic residues" evidence="1">
    <location>
        <begin position="98"/>
        <end position="111"/>
    </location>
</feature>
<comment type="caution">
    <text evidence="2">The sequence shown here is derived from an EMBL/GenBank/DDBJ whole genome shotgun (WGS) entry which is preliminary data.</text>
</comment>
<evidence type="ECO:0000313" key="3">
    <source>
        <dbReference type="Proteomes" id="UP001172101"/>
    </source>
</evidence>
<accession>A0AA40AUE1</accession>
<dbReference type="GeneID" id="85322923"/>
<feature type="region of interest" description="Disordered" evidence="1">
    <location>
        <begin position="82"/>
        <end position="111"/>
    </location>
</feature>
<proteinExistence type="predicted"/>
<keyword evidence="3" id="KW-1185">Reference proteome</keyword>
<protein>
    <submittedName>
        <fullName evidence="2">Uncharacterized protein</fullName>
    </submittedName>
</protein>
<reference evidence="2" key="1">
    <citation type="submission" date="2023-06" db="EMBL/GenBank/DDBJ databases">
        <title>Genome-scale phylogeny and comparative genomics of the fungal order Sordariales.</title>
        <authorList>
            <consortium name="Lawrence Berkeley National Laboratory"/>
            <person name="Hensen N."/>
            <person name="Bonometti L."/>
            <person name="Westerberg I."/>
            <person name="Brannstrom I.O."/>
            <person name="Guillou S."/>
            <person name="Cros-Aarteil S."/>
            <person name="Calhoun S."/>
            <person name="Haridas S."/>
            <person name="Kuo A."/>
            <person name="Mondo S."/>
            <person name="Pangilinan J."/>
            <person name="Riley R."/>
            <person name="LaButti K."/>
            <person name="Andreopoulos B."/>
            <person name="Lipzen A."/>
            <person name="Chen C."/>
            <person name="Yanf M."/>
            <person name="Daum C."/>
            <person name="Ng V."/>
            <person name="Clum A."/>
            <person name="Steindorff A."/>
            <person name="Ohm R."/>
            <person name="Martin F."/>
            <person name="Silar P."/>
            <person name="Natvig D."/>
            <person name="Lalanne C."/>
            <person name="Gautier V."/>
            <person name="Ament-velasquez S.L."/>
            <person name="Kruys A."/>
            <person name="Hutchinson M.I."/>
            <person name="Powell A.J."/>
            <person name="Barry K."/>
            <person name="Miller A.N."/>
            <person name="Grigoriev I.V."/>
            <person name="Debuchy R."/>
            <person name="Gladieux P."/>
            <person name="Thoren M.H."/>
            <person name="Johannesson H."/>
        </authorList>
    </citation>
    <scope>NUCLEOTIDE SEQUENCE</scope>
    <source>
        <strain evidence="2">SMH2392-1A</strain>
    </source>
</reference>
<dbReference type="RefSeq" id="XP_060298108.1">
    <property type="nucleotide sequence ID" value="XM_060439653.1"/>
</dbReference>